<feature type="transmembrane region" description="Helical" evidence="8">
    <location>
        <begin position="200"/>
        <end position="221"/>
    </location>
</feature>
<dbReference type="InterPro" id="IPR050382">
    <property type="entry name" value="MFS_Na/Anion_cotransporter"/>
</dbReference>
<evidence type="ECO:0000256" key="5">
    <source>
        <dbReference type="ARBA" id="ARBA00022989"/>
    </source>
</evidence>
<dbReference type="FunFam" id="1.20.1250.20:FF:000003">
    <property type="entry name" value="Solute carrier family 17 member 3"/>
    <property type="match status" value="1"/>
</dbReference>
<evidence type="ECO:0000256" key="4">
    <source>
        <dbReference type="ARBA" id="ARBA00022847"/>
    </source>
</evidence>
<dbReference type="PANTHER" id="PTHR11662">
    <property type="entry name" value="SOLUTE CARRIER FAMILY 17"/>
    <property type="match status" value="1"/>
</dbReference>
<feature type="region of interest" description="Disordered" evidence="7">
    <location>
        <begin position="495"/>
        <end position="515"/>
    </location>
</feature>
<dbReference type="OrthoDB" id="2985014at2759"/>
<dbReference type="Pfam" id="PF07690">
    <property type="entry name" value="MFS_1"/>
    <property type="match status" value="1"/>
</dbReference>
<keyword evidence="11" id="KW-1185">Reference proteome</keyword>
<keyword evidence="5 8" id="KW-1133">Transmembrane helix</keyword>
<dbReference type="Gene3D" id="1.20.1250.20">
    <property type="entry name" value="MFS general substrate transporter like domains"/>
    <property type="match status" value="2"/>
</dbReference>
<feature type="transmembrane region" description="Helical" evidence="8">
    <location>
        <begin position="227"/>
        <end position="247"/>
    </location>
</feature>
<feature type="transmembrane region" description="Helical" evidence="8">
    <location>
        <begin position="24"/>
        <end position="43"/>
    </location>
</feature>
<dbReference type="PROSITE" id="PS50850">
    <property type="entry name" value="MFS"/>
    <property type="match status" value="1"/>
</dbReference>
<dbReference type="GO" id="GO:0006820">
    <property type="term" value="P:monoatomic anion transport"/>
    <property type="evidence" value="ECO:0007669"/>
    <property type="project" value="TreeGrafter"/>
</dbReference>
<dbReference type="InterPro" id="IPR036259">
    <property type="entry name" value="MFS_trans_sf"/>
</dbReference>
<organism evidence="10 11">
    <name type="scientific">Cloeon dipterum</name>
    <dbReference type="NCBI Taxonomy" id="197152"/>
    <lineage>
        <taxon>Eukaryota</taxon>
        <taxon>Metazoa</taxon>
        <taxon>Ecdysozoa</taxon>
        <taxon>Arthropoda</taxon>
        <taxon>Hexapoda</taxon>
        <taxon>Insecta</taxon>
        <taxon>Pterygota</taxon>
        <taxon>Palaeoptera</taxon>
        <taxon>Ephemeroptera</taxon>
        <taxon>Pisciforma</taxon>
        <taxon>Baetidae</taxon>
        <taxon>Cloeon</taxon>
    </lineage>
</organism>
<sequence length="515" mass="57074">MTDKIARTYADEEGHDDDKRRTQFGYRHFVTFMLFLGMANAYIMRTNMSVAIVEMVVPPNLTAADITKNLDLEDCEQDGIEEYINSTLNRVERHDVPRFEWNTKEQAFILSAFFYGYVLTQIPFGLLAKQHGSLKFLGIGMLINSSFGLLVPPAAGLGRNWLIAARFIQGLGEGPIVPCTHALLAKWIPPNERSRMGATVYAGAQFGTVISLPLSGILSASSWGWPSVFYVFGTMGTIWSIFFLIFVREDPEHDKRISVYERSMILRTLGDVSKAKDVSIPWKSIARSLPFLAILLAHMGQNYGYEMLMTELPTFMKQVLHVNIAQNGMLSSLPYIAMWLCSMLASFVADWLIYSKILSIGATRKIFNSFGQYGPGLCILLAAYNGCSLPWTVALLTLGLGFNGGIYSGFKINHLDISPALAGVLMSITNCTANVAGLLAPIVAGYVIHERPTQAAWQTVFQSTFGVYVVCATFFLFASSGERQEWDPNVVIDDIPVKPVEDGDDEKKNKAESPV</sequence>
<keyword evidence="6 8" id="KW-0472">Membrane</keyword>
<keyword evidence="3 8" id="KW-0812">Transmembrane</keyword>
<dbReference type="InterPro" id="IPR011701">
    <property type="entry name" value="MFS"/>
</dbReference>
<feature type="domain" description="Major facilitator superfamily (MFS) profile" evidence="9">
    <location>
        <begin position="33"/>
        <end position="483"/>
    </location>
</feature>
<protein>
    <recommendedName>
        <fullName evidence="9">Major facilitator superfamily (MFS) profile domain-containing protein</fullName>
    </recommendedName>
</protein>
<accession>A0A8S1DIB8</accession>
<reference evidence="10 11" key="1">
    <citation type="submission" date="2020-04" db="EMBL/GenBank/DDBJ databases">
        <authorList>
            <person name="Alioto T."/>
            <person name="Alioto T."/>
            <person name="Gomez Garrido J."/>
        </authorList>
    </citation>
    <scope>NUCLEOTIDE SEQUENCE [LARGE SCALE GENOMIC DNA]</scope>
</reference>
<gene>
    <name evidence="10" type="ORF">CLODIP_2_CD07527</name>
</gene>
<evidence type="ECO:0000256" key="8">
    <source>
        <dbReference type="SAM" id="Phobius"/>
    </source>
</evidence>
<evidence type="ECO:0000259" key="9">
    <source>
        <dbReference type="PROSITE" id="PS50850"/>
    </source>
</evidence>
<feature type="transmembrane region" description="Helical" evidence="8">
    <location>
        <begin position="134"/>
        <end position="155"/>
    </location>
</feature>
<name>A0A8S1DIB8_9INSE</name>
<dbReference type="Proteomes" id="UP000494165">
    <property type="component" value="Unassembled WGS sequence"/>
</dbReference>
<dbReference type="SUPFAM" id="SSF103473">
    <property type="entry name" value="MFS general substrate transporter"/>
    <property type="match status" value="1"/>
</dbReference>
<keyword evidence="4" id="KW-0769">Symport</keyword>
<feature type="transmembrane region" description="Helical" evidence="8">
    <location>
        <begin position="460"/>
        <end position="478"/>
    </location>
</feature>
<evidence type="ECO:0000256" key="6">
    <source>
        <dbReference type="ARBA" id="ARBA00023136"/>
    </source>
</evidence>
<dbReference type="GO" id="GO:0015293">
    <property type="term" value="F:symporter activity"/>
    <property type="evidence" value="ECO:0007669"/>
    <property type="project" value="UniProtKB-KW"/>
</dbReference>
<evidence type="ECO:0000256" key="3">
    <source>
        <dbReference type="ARBA" id="ARBA00022692"/>
    </source>
</evidence>
<dbReference type="AlphaFoldDB" id="A0A8S1DIB8"/>
<dbReference type="EMBL" id="CADEPI010000311">
    <property type="protein sequence ID" value="CAB3383463.1"/>
    <property type="molecule type" value="Genomic_DNA"/>
</dbReference>
<evidence type="ECO:0000256" key="1">
    <source>
        <dbReference type="ARBA" id="ARBA00004141"/>
    </source>
</evidence>
<dbReference type="CDD" id="cd17318">
    <property type="entry name" value="MFS_SLC17"/>
    <property type="match status" value="1"/>
</dbReference>
<evidence type="ECO:0000313" key="10">
    <source>
        <dbReference type="EMBL" id="CAB3383463.1"/>
    </source>
</evidence>
<evidence type="ECO:0000256" key="7">
    <source>
        <dbReference type="SAM" id="MobiDB-lite"/>
    </source>
</evidence>
<keyword evidence="2" id="KW-0813">Transport</keyword>
<evidence type="ECO:0000256" key="2">
    <source>
        <dbReference type="ARBA" id="ARBA00022448"/>
    </source>
</evidence>
<proteinExistence type="predicted"/>
<feature type="transmembrane region" description="Helical" evidence="8">
    <location>
        <begin position="336"/>
        <end position="354"/>
    </location>
</feature>
<comment type="subcellular location">
    <subcellularLocation>
        <location evidence="1">Membrane</location>
        <topology evidence="1">Multi-pass membrane protein</topology>
    </subcellularLocation>
</comment>
<dbReference type="InterPro" id="IPR020846">
    <property type="entry name" value="MFS_dom"/>
</dbReference>
<feature type="transmembrane region" description="Helical" evidence="8">
    <location>
        <begin position="107"/>
        <end position="127"/>
    </location>
</feature>
<dbReference type="GO" id="GO:0016020">
    <property type="term" value="C:membrane"/>
    <property type="evidence" value="ECO:0007669"/>
    <property type="project" value="UniProtKB-SubCell"/>
</dbReference>
<comment type="caution">
    <text evidence="10">The sequence shown here is derived from an EMBL/GenBank/DDBJ whole genome shotgun (WGS) entry which is preliminary data.</text>
</comment>
<evidence type="ECO:0000313" key="11">
    <source>
        <dbReference type="Proteomes" id="UP000494165"/>
    </source>
</evidence>
<feature type="transmembrane region" description="Helical" evidence="8">
    <location>
        <begin position="422"/>
        <end position="448"/>
    </location>
</feature>
<dbReference type="PANTHER" id="PTHR11662:SF247">
    <property type="entry name" value="MAJOR FACILITATOR SUPERFAMILY (MFS) PROFILE DOMAIN-CONTAINING PROTEIN-RELATED"/>
    <property type="match status" value="1"/>
</dbReference>
<feature type="transmembrane region" description="Helical" evidence="8">
    <location>
        <begin position="390"/>
        <end position="410"/>
    </location>
</feature>